<dbReference type="PANTHER" id="PTHR11069:SF23">
    <property type="entry name" value="LYSOSOMAL ACID GLUCOSYLCERAMIDASE"/>
    <property type="match status" value="1"/>
</dbReference>
<evidence type="ECO:0000256" key="4">
    <source>
        <dbReference type="SAM" id="SignalP"/>
    </source>
</evidence>
<dbReference type="InterPro" id="IPR049161">
    <property type="entry name" value="GH59_cat"/>
</dbReference>
<keyword evidence="8" id="KW-1185">Reference proteome</keyword>
<dbReference type="InterPro" id="IPR033452">
    <property type="entry name" value="GH30_C"/>
</dbReference>
<sequence length="489" mass="52081">MFTLSLLAALAATPLLVAAVPSVEPRQAQKVTVDFGKKYQTIDGFGFSGAFQRANLIVNLKEPKQTELLNLLFNTTSGAGFSIVRNGIGSSQDSSKDYMNTILPKCPSSPTGTPEYKWDGKDSGQIWLSQQAVRYGVKTFYGNAWSAPGCMKTNGVDVNGGQLCGVSGASCSKGDWKQAYANYLIKWAQLYGENGIKITHLGFLNEPDYSTSYASMQSSGTQAADFIKVLRPTLDKANMTDVGINCCEATGWSVASGHASQIASAGAESMLYAITSHEYSSRISGTMKTTRRVWQTEYSDLNGGWSTAWYSNGGSGDGFTWANTVFNGVVNSNLSAYIFWEGVQDRATNNNNNEKLILVDGQTYTVSKRLWAFAQFRIVRPGALRVGASGGSNLKSSAFVNADGSLAVVIINSGTGTQRVSIGLTGSTLTNPTVQAWYTDNTHDMTAVDVTVAADGTATASVTGRGMISFLFVPAAPVPPVESPVPTPV</sequence>
<dbReference type="Proteomes" id="UP000799428">
    <property type="component" value="Unassembled WGS sequence"/>
</dbReference>
<proteinExistence type="inferred from homology"/>
<reference evidence="7" key="1">
    <citation type="journal article" date="2020" name="Stud. Mycol.">
        <title>101 Dothideomycetes genomes: a test case for predicting lifestyles and emergence of pathogens.</title>
        <authorList>
            <person name="Haridas S."/>
            <person name="Albert R."/>
            <person name="Binder M."/>
            <person name="Bloem J."/>
            <person name="Labutti K."/>
            <person name="Salamov A."/>
            <person name="Andreopoulos B."/>
            <person name="Baker S."/>
            <person name="Barry K."/>
            <person name="Bills G."/>
            <person name="Bluhm B."/>
            <person name="Cannon C."/>
            <person name="Castanera R."/>
            <person name="Culley D."/>
            <person name="Daum C."/>
            <person name="Ezra D."/>
            <person name="Gonzalez J."/>
            <person name="Henrissat B."/>
            <person name="Kuo A."/>
            <person name="Liang C."/>
            <person name="Lipzen A."/>
            <person name="Lutzoni F."/>
            <person name="Magnuson J."/>
            <person name="Mondo S."/>
            <person name="Nolan M."/>
            <person name="Ohm R."/>
            <person name="Pangilinan J."/>
            <person name="Park H.-J."/>
            <person name="Ramirez L."/>
            <person name="Alfaro M."/>
            <person name="Sun H."/>
            <person name="Tritt A."/>
            <person name="Yoshinaga Y."/>
            <person name="Zwiers L.-H."/>
            <person name="Turgeon B."/>
            <person name="Goodwin S."/>
            <person name="Spatafora J."/>
            <person name="Crous P."/>
            <person name="Grigoriev I."/>
        </authorList>
    </citation>
    <scope>NUCLEOTIDE SEQUENCE</scope>
    <source>
        <strain evidence="7">CBS 279.74</strain>
    </source>
</reference>
<dbReference type="OrthoDB" id="2012278at2759"/>
<evidence type="ECO:0000256" key="1">
    <source>
        <dbReference type="ARBA" id="ARBA00005382"/>
    </source>
</evidence>
<dbReference type="InterPro" id="IPR013780">
    <property type="entry name" value="Glyco_hydro_b"/>
</dbReference>
<evidence type="ECO:0000256" key="2">
    <source>
        <dbReference type="ARBA" id="ARBA00022729"/>
    </source>
</evidence>
<dbReference type="SUPFAM" id="SSF51445">
    <property type="entry name" value="(Trans)glycosidases"/>
    <property type="match status" value="1"/>
</dbReference>
<evidence type="ECO:0000256" key="3">
    <source>
        <dbReference type="ARBA" id="ARBA00022801"/>
    </source>
</evidence>
<dbReference type="Pfam" id="PF02057">
    <property type="entry name" value="Glyco_hydro_59"/>
    <property type="match status" value="1"/>
</dbReference>
<comment type="similarity">
    <text evidence="1">Belongs to the glycosyl hydrolase 30 family.</text>
</comment>
<name>A0A6G1KHW2_9PLEO</name>
<organism evidence="7 8">
    <name type="scientific">Pleomassaria siparia CBS 279.74</name>
    <dbReference type="NCBI Taxonomy" id="1314801"/>
    <lineage>
        <taxon>Eukaryota</taxon>
        <taxon>Fungi</taxon>
        <taxon>Dikarya</taxon>
        <taxon>Ascomycota</taxon>
        <taxon>Pezizomycotina</taxon>
        <taxon>Dothideomycetes</taxon>
        <taxon>Pleosporomycetidae</taxon>
        <taxon>Pleosporales</taxon>
        <taxon>Pleomassariaceae</taxon>
        <taxon>Pleomassaria</taxon>
    </lineage>
</organism>
<feature type="signal peptide" evidence="4">
    <location>
        <begin position="1"/>
        <end position="19"/>
    </location>
</feature>
<dbReference type="AlphaFoldDB" id="A0A6G1KHW2"/>
<evidence type="ECO:0000259" key="6">
    <source>
        <dbReference type="Pfam" id="PF17189"/>
    </source>
</evidence>
<protein>
    <submittedName>
        <fullName evidence="7">Glycoside hydrolase family 30 protein</fullName>
    </submittedName>
</protein>
<gene>
    <name evidence="7" type="ORF">K504DRAFT_373515</name>
</gene>
<dbReference type="GO" id="GO:0006680">
    <property type="term" value="P:glucosylceramide catabolic process"/>
    <property type="evidence" value="ECO:0007669"/>
    <property type="project" value="TreeGrafter"/>
</dbReference>
<dbReference type="PANTHER" id="PTHR11069">
    <property type="entry name" value="GLUCOSYLCERAMIDASE"/>
    <property type="match status" value="1"/>
</dbReference>
<keyword evidence="2 4" id="KW-0732">Signal</keyword>
<dbReference type="EMBL" id="MU005766">
    <property type="protein sequence ID" value="KAF2711991.1"/>
    <property type="molecule type" value="Genomic_DNA"/>
</dbReference>
<feature type="chain" id="PRO_5026325525" evidence="4">
    <location>
        <begin position="20"/>
        <end position="489"/>
    </location>
</feature>
<evidence type="ECO:0000259" key="5">
    <source>
        <dbReference type="Pfam" id="PF02057"/>
    </source>
</evidence>
<dbReference type="SUPFAM" id="SSF51011">
    <property type="entry name" value="Glycosyl hydrolase domain"/>
    <property type="match status" value="1"/>
</dbReference>
<keyword evidence="3 7" id="KW-0378">Hydrolase</keyword>
<feature type="domain" description="Glycosyl hydrolase family 30 beta sandwich" evidence="6">
    <location>
        <begin position="382"/>
        <end position="428"/>
    </location>
</feature>
<dbReference type="InterPro" id="IPR017853">
    <property type="entry name" value="GH"/>
</dbReference>
<accession>A0A6G1KHW2</accession>
<dbReference type="Gene3D" id="3.20.20.80">
    <property type="entry name" value="Glycosidases"/>
    <property type="match status" value="1"/>
</dbReference>
<dbReference type="Gene3D" id="2.60.40.1180">
    <property type="entry name" value="Golgi alpha-mannosidase II"/>
    <property type="match status" value="1"/>
</dbReference>
<dbReference type="GO" id="GO:0016020">
    <property type="term" value="C:membrane"/>
    <property type="evidence" value="ECO:0007669"/>
    <property type="project" value="GOC"/>
</dbReference>
<evidence type="ECO:0000313" key="7">
    <source>
        <dbReference type="EMBL" id="KAF2711991.1"/>
    </source>
</evidence>
<dbReference type="GO" id="GO:0004348">
    <property type="term" value="F:glucosylceramidase activity"/>
    <property type="evidence" value="ECO:0007669"/>
    <property type="project" value="InterPro"/>
</dbReference>
<evidence type="ECO:0000313" key="8">
    <source>
        <dbReference type="Proteomes" id="UP000799428"/>
    </source>
</evidence>
<feature type="domain" description="Glycosyl hydrolase family 59 catalytic" evidence="5">
    <location>
        <begin position="43"/>
        <end position="376"/>
    </location>
</feature>
<dbReference type="InterPro" id="IPR001139">
    <property type="entry name" value="Glyco_hydro_30"/>
</dbReference>
<dbReference type="Pfam" id="PF17189">
    <property type="entry name" value="Glyco_hydro_30C"/>
    <property type="match status" value="1"/>
</dbReference>